<evidence type="ECO:0000313" key="2">
    <source>
        <dbReference type="Proteomes" id="UP000264006"/>
    </source>
</evidence>
<organism evidence="1 2">
    <name type="scientific">Euzebya pacifica</name>
    <dbReference type="NCBI Taxonomy" id="1608957"/>
    <lineage>
        <taxon>Bacteria</taxon>
        <taxon>Bacillati</taxon>
        <taxon>Actinomycetota</taxon>
        <taxon>Nitriliruptoria</taxon>
        <taxon>Euzebyales</taxon>
    </lineage>
</organism>
<name>A0A346Y6Y8_9ACTN</name>
<geneLocation type="plasmid" evidence="2">
    <name>pedy32-46i</name>
</geneLocation>
<protein>
    <submittedName>
        <fullName evidence="1">Uncharacterized protein</fullName>
    </submittedName>
</protein>
<evidence type="ECO:0000313" key="1">
    <source>
        <dbReference type="EMBL" id="AXV10235.1"/>
    </source>
</evidence>
<sequence length="728" mass="77618">MPTFTSLDDLLPHLIDTHRMDPVRLASTGTIADARALGRLHTAAHRDDNPSHTHGTAVANAPQQHLTDAEIEADRTAVYGPAAPGKCLSCRDRVDVRPDGRCDACIGLPARGGDGSMAACPACDWWYVPGTETVCGDCDVALPDLPYPWKRTYRSAEDPDNETYAALRNATADRIAHLERAWASEYADLVEDITGMRPVRIHAEVKHDDDLFMHRMWDADGTEGTYDQEVNGVVLGEISEFDTVAGDEWSTLADEGNYELDVPPRAYRYVLAPTVQAVGSVPSDDFDREVERRLSSPFGPVEGDGWALYVDTDPVQVKRLPTAEGTDDVRALLTATVVGTIEAADAARALGKARRVVADAIQARTFQIGGLPLLFTFDASDHDRILGPDETIDWGVTFPPVAVLSVVAADEDTAWAALEAMPTTSITAADGSTVWLDLDTDDEDVTALTDGRCRITTSVVATASGTVTAADPRGAFMAAGDLGVAGEHDLDHPFPGVEMSVWIDLDRKSDETIVVPLPTSAVGASEPTRNAAPCVYCGAATAVFTESPHLPADDGWEPVRLHLDSAGVACGSSVGWLQDRAYATTANELTPTQRKIAIEHIKAICGVSKNVAANHVDEWTFAGLPVPEAELLTVVRSAVAGQSTPPAVGLVLRSLGVDVDVDGDVVCFGVTGDDWFNWSPGASPVVTLRGGRMVPTPDVEGSTGQRLGTEVPEANPLRTAKALRRLLG</sequence>
<dbReference type="KEGG" id="euz:DVS28_b0495"/>
<dbReference type="Proteomes" id="UP000264006">
    <property type="component" value="Plasmid pEDY32-46I"/>
</dbReference>
<keyword evidence="1" id="KW-0614">Plasmid</keyword>
<proteinExistence type="predicted"/>
<keyword evidence="2" id="KW-1185">Reference proteome</keyword>
<gene>
    <name evidence="1" type="ORF">DVS28_b0495</name>
</gene>
<dbReference type="AlphaFoldDB" id="A0A346Y6Y8"/>
<reference evidence="1 2" key="1">
    <citation type="submission" date="2018-09" db="EMBL/GenBank/DDBJ databases">
        <title>Complete genome sequence of Euzebya sp. DY32-46 isolated from seawater of Pacific Ocean.</title>
        <authorList>
            <person name="Xu L."/>
            <person name="Wu Y.-H."/>
            <person name="Xu X.-W."/>
        </authorList>
    </citation>
    <scope>NUCLEOTIDE SEQUENCE [LARGE SCALE GENOMIC DNA]</scope>
    <source>
        <strain evidence="1 2">DY32-46</strain>
        <plasmid evidence="2">pedy32-46i</plasmid>
    </source>
</reference>
<dbReference type="RefSeq" id="WP_114594806.1">
    <property type="nucleotide sequence ID" value="NZ_CP031166.1"/>
</dbReference>
<accession>A0A346Y6Y8</accession>
<dbReference type="EMBL" id="CP031166">
    <property type="protein sequence ID" value="AXV10235.1"/>
    <property type="molecule type" value="Genomic_DNA"/>
</dbReference>